<dbReference type="STRING" id="1611254.A0A2G5SKC5"/>
<feature type="transmembrane region" description="Helical" evidence="10">
    <location>
        <begin position="458"/>
        <end position="479"/>
    </location>
</feature>
<feature type="transmembrane region" description="Helical" evidence="10">
    <location>
        <begin position="325"/>
        <end position="348"/>
    </location>
</feature>
<feature type="compositionally biased region" description="Polar residues" evidence="9">
    <location>
        <begin position="600"/>
        <end position="626"/>
    </location>
</feature>
<proteinExistence type="inferred from homology"/>
<feature type="transmembrane region" description="Helical" evidence="10">
    <location>
        <begin position="204"/>
        <end position="225"/>
    </location>
</feature>
<dbReference type="PANTHER" id="PTHR11003">
    <property type="entry name" value="POTASSIUM CHANNEL, SUBFAMILY K"/>
    <property type="match status" value="1"/>
</dbReference>
<evidence type="ECO:0000256" key="4">
    <source>
        <dbReference type="ARBA" id="ARBA00022989"/>
    </source>
</evidence>
<organism evidence="12 13">
    <name type="scientific">Caenorhabditis nigoni</name>
    <dbReference type="NCBI Taxonomy" id="1611254"/>
    <lineage>
        <taxon>Eukaryota</taxon>
        <taxon>Metazoa</taxon>
        <taxon>Ecdysozoa</taxon>
        <taxon>Nematoda</taxon>
        <taxon>Chromadorea</taxon>
        <taxon>Rhabditida</taxon>
        <taxon>Rhabditina</taxon>
        <taxon>Rhabditomorpha</taxon>
        <taxon>Rhabditoidea</taxon>
        <taxon>Rhabditidae</taxon>
        <taxon>Peloderinae</taxon>
        <taxon>Caenorhabditis</taxon>
    </lineage>
</organism>
<feature type="transmembrane region" description="Helical" evidence="10">
    <location>
        <begin position="407"/>
        <end position="426"/>
    </location>
</feature>
<comment type="caution">
    <text evidence="12">The sequence shown here is derived from an EMBL/GenBank/DDBJ whole genome shotgun (WGS) entry which is preliminary data.</text>
</comment>
<evidence type="ECO:0000313" key="12">
    <source>
        <dbReference type="EMBL" id="PIC15372.1"/>
    </source>
</evidence>
<dbReference type="Pfam" id="PF07885">
    <property type="entry name" value="Ion_trans_2"/>
    <property type="match status" value="2"/>
</dbReference>
<evidence type="ECO:0000256" key="9">
    <source>
        <dbReference type="SAM" id="MobiDB-lite"/>
    </source>
</evidence>
<evidence type="ECO:0000256" key="1">
    <source>
        <dbReference type="ARBA" id="ARBA00004141"/>
    </source>
</evidence>
<evidence type="ECO:0000256" key="3">
    <source>
        <dbReference type="ARBA" id="ARBA00022692"/>
    </source>
</evidence>
<feature type="domain" description="Potassium channel" evidence="11">
    <location>
        <begin position="410"/>
        <end position="484"/>
    </location>
</feature>
<comment type="similarity">
    <text evidence="8">Belongs to the two pore domain potassium channel (TC 1.A.1.8) family.</text>
</comment>
<keyword evidence="7 8" id="KW-0407">Ion channel</keyword>
<feature type="transmembrane region" description="Helical" evidence="10">
    <location>
        <begin position="300"/>
        <end position="319"/>
    </location>
</feature>
<comment type="subcellular location">
    <subcellularLocation>
        <location evidence="1">Membrane</location>
        <topology evidence="1">Multi-pass membrane protein</topology>
    </subcellularLocation>
</comment>
<gene>
    <name evidence="12" type="primary">Cni-twk-22</name>
    <name evidence="12" type="synonym">Cnig_chr_X.g22374</name>
    <name evidence="12" type="ORF">B9Z55_022374</name>
</gene>
<evidence type="ECO:0000256" key="5">
    <source>
        <dbReference type="ARBA" id="ARBA00023065"/>
    </source>
</evidence>
<protein>
    <recommendedName>
        <fullName evidence="11">Potassium channel domain-containing protein</fullName>
    </recommendedName>
</protein>
<feature type="compositionally biased region" description="Acidic residues" evidence="9">
    <location>
        <begin position="761"/>
        <end position="770"/>
    </location>
</feature>
<evidence type="ECO:0000313" key="13">
    <source>
        <dbReference type="Proteomes" id="UP000230233"/>
    </source>
</evidence>
<dbReference type="GO" id="GO:0022841">
    <property type="term" value="F:potassium ion leak channel activity"/>
    <property type="evidence" value="ECO:0007669"/>
    <property type="project" value="TreeGrafter"/>
</dbReference>
<keyword evidence="6 10" id="KW-0472">Membrane</keyword>
<dbReference type="InterPro" id="IPR003280">
    <property type="entry name" value="2pore_dom_K_chnl"/>
</dbReference>
<keyword evidence="2 8" id="KW-0813">Transport</keyword>
<feature type="domain" description="Potassium channel" evidence="11">
    <location>
        <begin position="291"/>
        <end position="351"/>
    </location>
</feature>
<dbReference type="GO" id="GO:0030322">
    <property type="term" value="P:stabilization of membrane potential"/>
    <property type="evidence" value="ECO:0007669"/>
    <property type="project" value="TreeGrafter"/>
</dbReference>
<keyword evidence="13" id="KW-1185">Reference proteome</keyword>
<evidence type="ECO:0000256" key="8">
    <source>
        <dbReference type="RuleBase" id="RU003857"/>
    </source>
</evidence>
<sequence>MKEKLLTSQVVRHCLLLFASSIVDNMNITEVPTVILHSPDTDSVISEDDSCYYFDGSVERLTLRNPEYSDERSMQRRNPIRRQRTVLDEDQTKDALKFVKSRYAGSTFLNESHDEQAATPVDQSAGQFSRNQTPHERLSAMFNASPSGAFSEYIPAVSTDRDPAFRSELFNFPFPHFVAYRPRERESWGSWFFRVLKFLYQFLGLQYVMLALVILGYACIGGYMFQALEHDQQQLDLEMEQQVKVAESTLLAENLMDYIKKWNCGQSNEKKCLELIMKAFVERTEKVEKSIRGDGWRWDFWNSVFFSATIFTTIGYGNLTCKTNIGRIATIIYGLIGIPLMLFVLKVFGEFSIGRVKKISLFLKWCMKKCYRRSLKRSNTIESVASDEMTDNGRDDTEEEEGITVKWALFIVFSFMVICSFIVSFWEKWDFLTAFYFFFVSLSTIGFGDVIPEHPRTACGLFILYFVGLALFSMVYAILQERVENKYMWALQLVDQEYQDKMENVELDKEEQSEYGGGGAAGSGWGNAIGQLHSQNLIKWRHQQGKSMDNMPDRPISERRFSVFTPGEPPHAAPPVLGTFMFHNMSMKKKLIARSESILNQQNPKRPSTLFPSNEMLSNSANSSRGSPWPHAADMNQPKEPIALGKSLGISAPNLANPGNRSPSGALSVITEASDEDTRHFKKHRRPLAKTMATSETPSNPGSAESLDQVMDELQLEFPDQSITPKPYRDPHQMQTSKFRKRDETVASRSERIPLSPREPLEEEDEDTEQ</sequence>
<dbReference type="FunFam" id="1.10.287.70:FF:000268">
    <property type="entry name" value="TWiK family of potassium channels"/>
    <property type="match status" value="1"/>
</dbReference>
<dbReference type="InterPro" id="IPR013099">
    <property type="entry name" value="K_chnl_dom"/>
</dbReference>
<reference evidence="13" key="1">
    <citation type="submission" date="2017-10" db="EMBL/GenBank/DDBJ databases">
        <title>Rapid genome shrinkage in a self-fertile nematode reveals novel sperm competition proteins.</title>
        <authorList>
            <person name="Yin D."/>
            <person name="Schwarz E.M."/>
            <person name="Thomas C.G."/>
            <person name="Felde R.L."/>
            <person name="Korf I.F."/>
            <person name="Cutter A.D."/>
            <person name="Schartner C.M."/>
            <person name="Ralston E.J."/>
            <person name="Meyer B.J."/>
            <person name="Haag E.S."/>
        </authorList>
    </citation>
    <scope>NUCLEOTIDE SEQUENCE [LARGE SCALE GENOMIC DNA]</scope>
    <source>
        <strain evidence="13">JU1422</strain>
    </source>
</reference>
<dbReference type="Gene3D" id="1.10.287.70">
    <property type="match status" value="1"/>
</dbReference>
<dbReference type="EMBL" id="PDUG01000006">
    <property type="protein sequence ID" value="PIC15372.1"/>
    <property type="molecule type" value="Genomic_DNA"/>
</dbReference>
<feature type="compositionally biased region" description="Polar residues" evidence="9">
    <location>
        <begin position="692"/>
        <end position="703"/>
    </location>
</feature>
<dbReference type="PRINTS" id="PR01333">
    <property type="entry name" value="2POREKCHANEL"/>
</dbReference>
<keyword evidence="3 8" id="KW-0812">Transmembrane</keyword>
<keyword evidence="5 8" id="KW-0406">Ion transport</keyword>
<name>A0A2G5SKC5_9PELO</name>
<evidence type="ECO:0000259" key="11">
    <source>
        <dbReference type="Pfam" id="PF07885"/>
    </source>
</evidence>
<dbReference type="SUPFAM" id="SSF81324">
    <property type="entry name" value="Voltage-gated potassium channels"/>
    <property type="match status" value="2"/>
</dbReference>
<evidence type="ECO:0000256" key="10">
    <source>
        <dbReference type="SAM" id="Phobius"/>
    </source>
</evidence>
<evidence type="ECO:0000256" key="2">
    <source>
        <dbReference type="ARBA" id="ARBA00022448"/>
    </source>
</evidence>
<keyword evidence="4 10" id="KW-1133">Transmembrane helix</keyword>
<feature type="region of interest" description="Disordered" evidence="9">
    <location>
        <begin position="600"/>
        <end position="637"/>
    </location>
</feature>
<dbReference type="GO" id="GO:0015271">
    <property type="term" value="F:outward rectifier potassium channel activity"/>
    <property type="evidence" value="ECO:0007669"/>
    <property type="project" value="TreeGrafter"/>
</dbReference>
<dbReference type="PANTHER" id="PTHR11003:SF335">
    <property type="entry name" value="POTASSIUM CHANNEL DOMAIN-CONTAINING PROTEIN"/>
    <property type="match status" value="1"/>
</dbReference>
<evidence type="ECO:0000256" key="7">
    <source>
        <dbReference type="ARBA" id="ARBA00023303"/>
    </source>
</evidence>
<evidence type="ECO:0000256" key="6">
    <source>
        <dbReference type="ARBA" id="ARBA00023136"/>
    </source>
</evidence>
<feature type="region of interest" description="Disordered" evidence="9">
    <location>
        <begin position="671"/>
        <end position="770"/>
    </location>
</feature>
<dbReference type="OrthoDB" id="297496at2759"/>
<dbReference type="AlphaFoldDB" id="A0A2G5SKC5"/>
<accession>A0A2G5SKC5</accession>
<dbReference type="Proteomes" id="UP000230233">
    <property type="component" value="Chromosome X"/>
</dbReference>
<feature type="compositionally biased region" description="Basic and acidic residues" evidence="9">
    <location>
        <begin position="741"/>
        <end position="752"/>
    </location>
</feature>
<dbReference type="GO" id="GO:0005886">
    <property type="term" value="C:plasma membrane"/>
    <property type="evidence" value="ECO:0007669"/>
    <property type="project" value="TreeGrafter"/>
</dbReference>
<feature type="transmembrane region" description="Helical" evidence="10">
    <location>
        <begin position="432"/>
        <end position="451"/>
    </location>
</feature>